<accession>A9HQM5</accession>
<dbReference type="EMBL" id="AM889285">
    <property type="protein sequence ID" value="CAP56765.1"/>
    <property type="molecule type" value="Genomic_DNA"/>
</dbReference>
<gene>
    <name evidence="1" type="ordered locus">GDI2822</name>
</gene>
<sequence length="61" mass="7277">MDEIGLHKRVQLSIFAKFVTGMPTKFQLMQNRTMQIISRCLSATTRRMAKETQDRRRCRFL</sequence>
<name>A9HQM5_GLUDA</name>
<evidence type="ECO:0000313" key="1">
    <source>
        <dbReference type="EMBL" id="CAP56765.1"/>
    </source>
</evidence>
<dbReference type="KEGG" id="gdi:GDI2822"/>
<proteinExistence type="predicted"/>
<evidence type="ECO:0000313" key="2">
    <source>
        <dbReference type="Proteomes" id="UP000001176"/>
    </source>
</evidence>
<protein>
    <submittedName>
        <fullName evidence="1">Uncharacterized protein</fullName>
    </submittedName>
</protein>
<dbReference type="AlphaFoldDB" id="A9HQM5"/>
<keyword evidence="2" id="KW-1185">Reference proteome</keyword>
<dbReference type="Proteomes" id="UP000001176">
    <property type="component" value="Chromosome"/>
</dbReference>
<reference evidence="1 2" key="1">
    <citation type="journal article" date="2009" name="BMC Genomics">
        <title>Complete genome sequence of the sugarcane nitrogen-fixing endophyte Gluconacetobacter diazotrophicus Pal5.</title>
        <authorList>
            <person name="Bertalan M."/>
            <person name="Albano R."/>
            <person name="Padua V."/>
            <person name="Rouws L."/>
            <person name="Rojas C."/>
            <person name="Hemerly A."/>
            <person name="Teixeira K."/>
            <person name="Schwab S."/>
            <person name="Araujo J."/>
            <person name="Oliveira A."/>
            <person name="Franca L."/>
            <person name="Magalhaes V."/>
            <person name="Alqueres S."/>
            <person name="Cardoso A."/>
            <person name="Almeida W."/>
            <person name="Loureiro M.M."/>
            <person name="Nogueira E."/>
            <person name="Cidade D."/>
            <person name="Oliveira D."/>
            <person name="Simao T."/>
            <person name="Macedo J."/>
            <person name="Valadao A."/>
            <person name="Dreschsel M."/>
            <person name="Freitas F."/>
            <person name="Vidal M."/>
            <person name="Guedes H."/>
            <person name="Rodrigues E."/>
            <person name="Meneses C."/>
            <person name="Brioso P."/>
            <person name="Pozzer L."/>
            <person name="Figueiredo D."/>
            <person name="Montano H."/>
            <person name="Junior J."/>
            <person name="Filho G."/>
            <person name="Flores V."/>
            <person name="Ferreira B."/>
            <person name="Branco A."/>
            <person name="Gonzalez P."/>
            <person name="Guillobel H."/>
            <person name="Lemos M."/>
            <person name="Seibel L."/>
            <person name="Macedo J."/>
            <person name="Alves-Ferreira M."/>
            <person name="Sachetto-Martins G."/>
            <person name="Coelho A."/>
            <person name="Santos E."/>
            <person name="Amaral G."/>
            <person name="Neves A."/>
            <person name="Pacheco A.B."/>
            <person name="Carvalho D."/>
            <person name="Lery L."/>
            <person name="Bisch P."/>
            <person name="Rossle S.C."/>
            <person name="Urmenyi T."/>
            <person name="Kruger W.V."/>
            <person name="Martins O."/>
            <person name="Baldani J.I."/>
            <person name="Ferreira P.C."/>
        </authorList>
    </citation>
    <scope>NUCLEOTIDE SEQUENCE [LARGE SCALE GENOMIC DNA]</scope>
    <source>
        <strain evidence="2">ATCC 49037 / DSM 5601 / CCUG 37298 / CIP 103539 / LMG 7603 / PAl5</strain>
    </source>
</reference>
<organism evidence="1 2">
    <name type="scientific">Gluconacetobacter diazotrophicus (strain ATCC 49037 / DSM 5601 / CCUG 37298 / CIP 103539 / LMG 7603 / PAl5)</name>
    <dbReference type="NCBI Taxonomy" id="272568"/>
    <lineage>
        <taxon>Bacteria</taxon>
        <taxon>Pseudomonadati</taxon>
        <taxon>Pseudomonadota</taxon>
        <taxon>Alphaproteobacteria</taxon>
        <taxon>Acetobacterales</taxon>
        <taxon>Acetobacteraceae</taxon>
        <taxon>Gluconacetobacter</taxon>
    </lineage>
</organism>